<protein>
    <recommendedName>
        <fullName evidence="2">GOLD domain-containing protein</fullName>
    </recommendedName>
</protein>
<name>A0A1F5P504_9BACT</name>
<dbReference type="EMBL" id="MFES01000032">
    <property type="protein sequence ID" value="OGE84874.1"/>
    <property type="molecule type" value="Genomic_DNA"/>
</dbReference>
<dbReference type="PROSITE" id="PS50866">
    <property type="entry name" value="GOLD"/>
    <property type="match status" value="1"/>
</dbReference>
<evidence type="ECO:0000259" key="2">
    <source>
        <dbReference type="PROSITE" id="PS50866"/>
    </source>
</evidence>
<evidence type="ECO:0000313" key="4">
    <source>
        <dbReference type="Proteomes" id="UP000176786"/>
    </source>
</evidence>
<comment type="caution">
    <text evidence="3">The sequence shown here is derived from an EMBL/GenBank/DDBJ whole genome shotgun (WGS) entry which is preliminary data.</text>
</comment>
<gene>
    <name evidence="3" type="ORF">A3J48_02030</name>
</gene>
<reference evidence="3 4" key="1">
    <citation type="journal article" date="2016" name="Nat. Commun.">
        <title>Thousands of microbial genomes shed light on interconnected biogeochemical processes in an aquifer system.</title>
        <authorList>
            <person name="Anantharaman K."/>
            <person name="Brown C.T."/>
            <person name="Hug L.A."/>
            <person name="Sharon I."/>
            <person name="Castelle C.J."/>
            <person name="Probst A.J."/>
            <person name="Thomas B.C."/>
            <person name="Singh A."/>
            <person name="Wilkins M.J."/>
            <person name="Karaoz U."/>
            <person name="Brodie E.L."/>
            <person name="Williams K.H."/>
            <person name="Hubbard S.S."/>
            <person name="Banfield J.F."/>
        </authorList>
    </citation>
    <scope>NUCLEOTIDE SEQUENCE [LARGE SCALE GENOMIC DNA]</scope>
</reference>
<accession>A0A1F5P504</accession>
<sequence>MVDLFTELKSKPHHYKLSVSFLTTLAAAFILVPLWLWSANHVGLRSQTSETSASENRAVEGANDLNQITGQISQGLSGIENPISSIDSQLEQTFSNPASITSLETVNGSFIVYFKIQNSTFADLTVPVARINFKALGAEESILVEKVTNGEGRQFVPLLPAGESAEGRVYFSQVLNGSYELTFEGLHYQNESQGEFNQVLEVEVVDSWQPRG</sequence>
<organism evidence="3 4">
    <name type="scientific">Candidatus Doudnabacteria bacterium RIFCSPHIGHO2_02_FULL_46_11</name>
    <dbReference type="NCBI Taxonomy" id="1817832"/>
    <lineage>
        <taxon>Bacteria</taxon>
        <taxon>Candidatus Doudnaibacteriota</taxon>
    </lineage>
</organism>
<dbReference type="AlphaFoldDB" id="A0A1F5P504"/>
<feature type="transmembrane region" description="Helical" evidence="1">
    <location>
        <begin position="17"/>
        <end position="37"/>
    </location>
</feature>
<keyword evidence="1" id="KW-1133">Transmembrane helix</keyword>
<evidence type="ECO:0000313" key="3">
    <source>
        <dbReference type="EMBL" id="OGE84874.1"/>
    </source>
</evidence>
<proteinExistence type="predicted"/>
<dbReference type="Proteomes" id="UP000176786">
    <property type="component" value="Unassembled WGS sequence"/>
</dbReference>
<feature type="domain" description="GOLD" evidence="2">
    <location>
        <begin position="91"/>
        <end position="204"/>
    </location>
</feature>
<evidence type="ECO:0000256" key="1">
    <source>
        <dbReference type="SAM" id="Phobius"/>
    </source>
</evidence>
<dbReference type="STRING" id="1817832.A3J48_02030"/>
<keyword evidence="1" id="KW-0812">Transmembrane</keyword>
<keyword evidence="1" id="KW-0472">Membrane</keyword>
<dbReference type="InterPro" id="IPR009038">
    <property type="entry name" value="GOLD_dom"/>
</dbReference>